<protein>
    <recommendedName>
        <fullName evidence="4">Glycerophosphoryl diester phosphodiesterase membrane domain-containing protein</fullName>
    </recommendedName>
</protein>
<reference evidence="2 3" key="1">
    <citation type="submission" date="2019-03" db="EMBL/GenBank/DDBJ databases">
        <title>Nitrincola sp. nov. isolated from an Indian soda lake.</title>
        <authorList>
            <person name="Joshi A."/>
            <person name="Thite S.V."/>
            <person name="Joseph N."/>
            <person name="Dhotre D."/>
            <person name="Moorthy M."/>
            <person name="Shouche Y.S."/>
        </authorList>
    </citation>
    <scope>NUCLEOTIDE SEQUENCE [LARGE SCALE GENOMIC DNA]</scope>
    <source>
        <strain evidence="2 3">MEB193</strain>
    </source>
</reference>
<dbReference type="AlphaFoldDB" id="A0A5A9W298"/>
<feature type="transmembrane region" description="Helical" evidence="1">
    <location>
        <begin position="114"/>
        <end position="137"/>
    </location>
</feature>
<dbReference type="OrthoDB" id="6366276at2"/>
<keyword evidence="3" id="KW-1185">Reference proteome</keyword>
<evidence type="ECO:0000313" key="2">
    <source>
        <dbReference type="EMBL" id="KAA0873671.1"/>
    </source>
</evidence>
<sequence>MIFMTQEYLRQAFFFFRSHFKTLAAIQLPFLITLALLSAALQSSIDPDTSNSGALIYIGLLELACLPLYWGATIFYMQSVLDGKPLSPITALSLALSSWGRLLFTYILNALAVALGLLLLIVPGVYAGVRLAFADYICVLEGKRPMEALKSSWKESDLYFWLLLKGFLVIFAGLFLAQMLISQLVSAMPVQMLLTLVVEFVSVLITIYGFRIFCLMRDER</sequence>
<proteinExistence type="predicted"/>
<keyword evidence="1" id="KW-0812">Transmembrane</keyword>
<keyword evidence="1" id="KW-0472">Membrane</keyword>
<evidence type="ECO:0008006" key="4">
    <source>
        <dbReference type="Google" id="ProtNLM"/>
    </source>
</evidence>
<dbReference type="EMBL" id="SMRS01000010">
    <property type="protein sequence ID" value="KAA0873671.1"/>
    <property type="molecule type" value="Genomic_DNA"/>
</dbReference>
<feature type="transmembrane region" description="Helical" evidence="1">
    <location>
        <begin position="158"/>
        <end position="181"/>
    </location>
</feature>
<keyword evidence="1" id="KW-1133">Transmembrane helix</keyword>
<evidence type="ECO:0000256" key="1">
    <source>
        <dbReference type="SAM" id="Phobius"/>
    </source>
</evidence>
<name>A0A5A9W298_9GAMM</name>
<comment type="caution">
    <text evidence="2">The sequence shown here is derived from an EMBL/GenBank/DDBJ whole genome shotgun (WGS) entry which is preliminary data.</text>
</comment>
<feature type="transmembrane region" description="Helical" evidence="1">
    <location>
        <begin position="193"/>
        <end position="214"/>
    </location>
</feature>
<dbReference type="Pfam" id="PF06790">
    <property type="entry name" value="UPF0259"/>
    <property type="match status" value="1"/>
</dbReference>
<gene>
    <name evidence="2" type="ORF">E1H14_12290</name>
</gene>
<feature type="transmembrane region" description="Helical" evidence="1">
    <location>
        <begin position="55"/>
        <end position="77"/>
    </location>
</feature>
<dbReference type="Proteomes" id="UP000325302">
    <property type="component" value="Unassembled WGS sequence"/>
</dbReference>
<accession>A0A5A9W298</accession>
<organism evidence="2 3">
    <name type="scientific">Nitrincola tapanii</name>
    <dbReference type="NCBI Taxonomy" id="1708751"/>
    <lineage>
        <taxon>Bacteria</taxon>
        <taxon>Pseudomonadati</taxon>
        <taxon>Pseudomonadota</taxon>
        <taxon>Gammaproteobacteria</taxon>
        <taxon>Oceanospirillales</taxon>
        <taxon>Oceanospirillaceae</taxon>
        <taxon>Nitrincola</taxon>
    </lineage>
</organism>
<evidence type="ECO:0000313" key="3">
    <source>
        <dbReference type="Proteomes" id="UP000325302"/>
    </source>
</evidence>